<protein>
    <submittedName>
        <fullName evidence="2">Sulfatase domain-containing protein</fullName>
    </submittedName>
</protein>
<dbReference type="AlphaFoldDB" id="A0A7E4V535"/>
<dbReference type="Pfam" id="PF02995">
    <property type="entry name" value="DUF229"/>
    <property type="match status" value="1"/>
</dbReference>
<dbReference type="Proteomes" id="UP000492821">
    <property type="component" value="Unassembled WGS sequence"/>
</dbReference>
<dbReference type="PANTHER" id="PTHR10974:SF35">
    <property type="entry name" value="SULFATASE DOMAIN-CONTAINING PROTEIN"/>
    <property type="match status" value="1"/>
</dbReference>
<sequence>MSRPFRAFALLAALSVIVTTYLYIADTINTQTLYTDAENVYATYGISPNSTSNICKFYANPFDSRITDYISEAHPPVKCESRQSSPIALTASGNIVLLNNETKNCQYRPFRHNSGVDDFTVAYGDWMDLNGSTEARLTGDFVDVSCRSQIGIEYFRKQIATIVRRNASIESGSDFVPESDEQLSVILLGFDGLSLSNFIRQLPQSREKMKQMGFIEMEKHAKIADNTFPNWMAMFKGEHTYSYEFNGTVDASDGLTYDSWKDLMWFRYGASSYATLFAEDSPDIAAFNYNGAQHGFADRPPVDHYLRPLYLAWKDHFLRGRSNLFCYDDLPVHKIQLDYVKSFLDAYPNVAKFAFSWLIEVSHDYLNTAGVADKDFADFLTASEKHFNKSIVVVFSDHGNRYDRIRETVVGRLESRLPLLAIRVPDWVKKTKPAYWEALKGNSKVLTSHFDLHATFVHLLKGLSTPPPNLLRGKSLFTPLPANRTCFNAEIPSNFCPCFNEIDLPITEGPQYAQFVLDKVVEIFAEKGYTQKCANMTLAAVKSVSLSIPPKKLALDAGQPSLKTDLLHYRINFEVNPPSKALLEAVVVANRVTGVKTLLGDIERNNRYGNTSHCAGGDQMLKKLCYCI</sequence>
<organism evidence="1 2">
    <name type="scientific">Panagrellus redivivus</name>
    <name type="common">Microworm</name>
    <dbReference type="NCBI Taxonomy" id="6233"/>
    <lineage>
        <taxon>Eukaryota</taxon>
        <taxon>Metazoa</taxon>
        <taxon>Ecdysozoa</taxon>
        <taxon>Nematoda</taxon>
        <taxon>Chromadorea</taxon>
        <taxon>Rhabditida</taxon>
        <taxon>Tylenchina</taxon>
        <taxon>Panagrolaimomorpha</taxon>
        <taxon>Panagrolaimoidea</taxon>
        <taxon>Panagrolaimidae</taxon>
        <taxon>Panagrellus</taxon>
    </lineage>
</organism>
<dbReference type="Gene3D" id="3.40.720.10">
    <property type="entry name" value="Alkaline Phosphatase, subunit A"/>
    <property type="match status" value="1"/>
</dbReference>
<keyword evidence="1" id="KW-1185">Reference proteome</keyword>
<dbReference type="CDD" id="cd16021">
    <property type="entry name" value="ALP_like"/>
    <property type="match status" value="1"/>
</dbReference>
<dbReference type="WBParaSite" id="Pan_g16720.t1">
    <property type="protein sequence ID" value="Pan_g16720.t1"/>
    <property type="gene ID" value="Pan_g16720"/>
</dbReference>
<dbReference type="PANTHER" id="PTHR10974">
    <property type="entry name" value="FI08016P-RELATED"/>
    <property type="match status" value="1"/>
</dbReference>
<dbReference type="FunFam" id="3.40.720.10:FF:000017">
    <property type="entry name" value="Predicted protein"/>
    <property type="match status" value="1"/>
</dbReference>
<evidence type="ECO:0000313" key="2">
    <source>
        <dbReference type="WBParaSite" id="Pan_g16720.t1"/>
    </source>
</evidence>
<dbReference type="InterPro" id="IPR004245">
    <property type="entry name" value="DUF229"/>
</dbReference>
<dbReference type="GO" id="GO:0005615">
    <property type="term" value="C:extracellular space"/>
    <property type="evidence" value="ECO:0007669"/>
    <property type="project" value="TreeGrafter"/>
</dbReference>
<reference evidence="1" key="1">
    <citation type="journal article" date="2013" name="Genetics">
        <title>The draft genome and transcriptome of Panagrellus redivivus are shaped by the harsh demands of a free-living lifestyle.</title>
        <authorList>
            <person name="Srinivasan J."/>
            <person name="Dillman A.R."/>
            <person name="Macchietto M.G."/>
            <person name="Heikkinen L."/>
            <person name="Lakso M."/>
            <person name="Fracchia K.M."/>
            <person name="Antoshechkin I."/>
            <person name="Mortazavi A."/>
            <person name="Wong G."/>
            <person name="Sternberg P.W."/>
        </authorList>
    </citation>
    <scope>NUCLEOTIDE SEQUENCE [LARGE SCALE GENOMIC DNA]</scope>
    <source>
        <strain evidence="1">MT8872</strain>
    </source>
</reference>
<name>A0A7E4V535_PANRE</name>
<reference evidence="2" key="2">
    <citation type="submission" date="2020-10" db="UniProtKB">
        <authorList>
            <consortium name="WormBaseParasite"/>
        </authorList>
    </citation>
    <scope>IDENTIFICATION</scope>
</reference>
<dbReference type="InterPro" id="IPR017850">
    <property type="entry name" value="Alkaline_phosphatase_core_sf"/>
</dbReference>
<accession>A0A7E4V535</accession>
<proteinExistence type="predicted"/>
<evidence type="ECO:0000313" key="1">
    <source>
        <dbReference type="Proteomes" id="UP000492821"/>
    </source>
</evidence>
<dbReference type="SUPFAM" id="SSF53649">
    <property type="entry name" value="Alkaline phosphatase-like"/>
    <property type="match status" value="1"/>
</dbReference>